<organism evidence="2 3">
    <name type="scientific">Phytophthora fragariaefolia</name>
    <dbReference type="NCBI Taxonomy" id="1490495"/>
    <lineage>
        <taxon>Eukaryota</taxon>
        <taxon>Sar</taxon>
        <taxon>Stramenopiles</taxon>
        <taxon>Oomycota</taxon>
        <taxon>Peronosporomycetes</taxon>
        <taxon>Peronosporales</taxon>
        <taxon>Peronosporaceae</taxon>
        <taxon>Phytophthora</taxon>
    </lineage>
</organism>
<comment type="caution">
    <text evidence="2">The sequence shown here is derived from an EMBL/GenBank/DDBJ whole genome shotgun (WGS) entry which is preliminary data.</text>
</comment>
<sequence length="489" mass="54992">MDECIDHLLFLQQSAEDQYNYKVMRVGFRYNHGYDKEMSRLAKLATQHAYDNGSSLFTLSRLKSSAQYAVNLSDSSCSRTFSQTVLLPCRHVLFLRRHKIEFSSIIPDRFADTMHKFNIEDIKTPPSHVLGHNEKYRSGLAVCQRIAEVVADKGSRSFQFWLNYLLDLGKVARHNDVPPAHFTEELDTHSVGSGDSTRRAGSVGEQATSVGDQVTSVGEQVTSIGEPSIGEQVNSIRGQNSTLVDLTLMQCPSPAPTRSKLSLGNLDSDSSDEIVRIVLNTASKPAGRPREKKSTKKQKRRNEFEETEALVQRINTHCDITLADVCQHVEQKNLYLATIEPVVSAIRPKHNDTIYKRPKAHADYGGTPPRSDAIIFILDIGTFSLLDIDAMQEWYYLKKKISDTRLLLRWLETKPKTEACSEIMERVPKLQMYAAFKSSIGETIVQCDDLTSFAGEKWLYDGSVFVASLKAAEPWTETKHKDESSTSMS</sequence>
<feature type="region of interest" description="Disordered" evidence="1">
    <location>
        <begin position="281"/>
        <end position="305"/>
    </location>
</feature>
<accession>A0A9W6WT46</accession>
<dbReference type="OrthoDB" id="125488at2759"/>
<gene>
    <name evidence="2" type="ORF">Pfra01_000487100</name>
</gene>
<reference evidence="2" key="1">
    <citation type="submission" date="2023-04" db="EMBL/GenBank/DDBJ databases">
        <title>Phytophthora fragariaefolia NBRC 109709.</title>
        <authorList>
            <person name="Ichikawa N."/>
            <person name="Sato H."/>
            <person name="Tonouchi N."/>
        </authorList>
    </citation>
    <scope>NUCLEOTIDE SEQUENCE</scope>
    <source>
        <strain evidence="2">NBRC 109709</strain>
    </source>
</reference>
<proteinExistence type="predicted"/>
<feature type="compositionally biased region" description="Basic residues" evidence="1">
    <location>
        <begin position="290"/>
        <end position="300"/>
    </location>
</feature>
<feature type="region of interest" description="Disordered" evidence="1">
    <location>
        <begin position="186"/>
        <end position="216"/>
    </location>
</feature>
<evidence type="ECO:0000256" key="1">
    <source>
        <dbReference type="SAM" id="MobiDB-lite"/>
    </source>
</evidence>
<dbReference type="EMBL" id="BSXT01000383">
    <property type="protein sequence ID" value="GMF26179.1"/>
    <property type="molecule type" value="Genomic_DNA"/>
</dbReference>
<dbReference type="Proteomes" id="UP001165121">
    <property type="component" value="Unassembled WGS sequence"/>
</dbReference>
<name>A0A9W6WT46_9STRA</name>
<protein>
    <submittedName>
        <fullName evidence="2">Unnamed protein product</fullName>
    </submittedName>
</protein>
<keyword evidence="3" id="KW-1185">Reference proteome</keyword>
<dbReference type="AlphaFoldDB" id="A0A9W6WT46"/>
<feature type="compositionally biased region" description="Polar residues" evidence="1">
    <location>
        <begin position="205"/>
        <end position="216"/>
    </location>
</feature>
<evidence type="ECO:0000313" key="2">
    <source>
        <dbReference type="EMBL" id="GMF26179.1"/>
    </source>
</evidence>
<evidence type="ECO:0000313" key="3">
    <source>
        <dbReference type="Proteomes" id="UP001165121"/>
    </source>
</evidence>